<evidence type="ECO:0000313" key="9">
    <source>
        <dbReference type="Proteomes" id="UP000636709"/>
    </source>
</evidence>
<organism evidence="8 9">
    <name type="scientific">Digitaria exilis</name>
    <dbReference type="NCBI Taxonomy" id="1010633"/>
    <lineage>
        <taxon>Eukaryota</taxon>
        <taxon>Viridiplantae</taxon>
        <taxon>Streptophyta</taxon>
        <taxon>Embryophyta</taxon>
        <taxon>Tracheophyta</taxon>
        <taxon>Spermatophyta</taxon>
        <taxon>Magnoliopsida</taxon>
        <taxon>Liliopsida</taxon>
        <taxon>Poales</taxon>
        <taxon>Poaceae</taxon>
        <taxon>PACMAD clade</taxon>
        <taxon>Panicoideae</taxon>
        <taxon>Panicodae</taxon>
        <taxon>Paniceae</taxon>
        <taxon>Anthephorinae</taxon>
        <taxon>Digitaria</taxon>
    </lineage>
</organism>
<dbReference type="GO" id="GO:0061630">
    <property type="term" value="F:ubiquitin protein ligase activity"/>
    <property type="evidence" value="ECO:0007669"/>
    <property type="project" value="TreeGrafter"/>
</dbReference>
<dbReference type="Gene3D" id="3.30.40.10">
    <property type="entry name" value="Zinc/RING finger domain, C3HC4 (zinc finger)"/>
    <property type="match status" value="1"/>
</dbReference>
<comment type="caution">
    <text evidence="8">The sequence shown here is derived from an EMBL/GenBank/DDBJ whole genome shotgun (WGS) entry which is preliminary data.</text>
</comment>
<name>A0A835C1X1_9POAL</name>
<keyword evidence="9" id="KW-1185">Reference proteome</keyword>
<sequence length="167" mass="18455">MADDDIDVNLGQAVAVVAVGSVSMLLAVGLTSWAMEAYHAGRLARGWRWLRVMALGGVTILERKLSYNCAMCLYSLDAHEEVRTLSCNHVFHCRESDKCRHVIDRWLVQESMVCPICRKTPLPVLPWKARPPLSPPPPGTPAQQPMPGSEEEPSLGLEDPLLLLSSR</sequence>
<feature type="compositionally biased region" description="Low complexity" evidence="5">
    <location>
        <begin position="141"/>
        <end position="167"/>
    </location>
</feature>
<keyword evidence="3" id="KW-0862">Zinc</keyword>
<dbReference type="PANTHER" id="PTHR45969:SF90">
    <property type="entry name" value="OJ991113_30.9 PROTEIN"/>
    <property type="match status" value="1"/>
</dbReference>
<dbReference type="Proteomes" id="UP000636709">
    <property type="component" value="Unassembled WGS sequence"/>
</dbReference>
<evidence type="ECO:0000256" key="4">
    <source>
        <dbReference type="PROSITE-ProRule" id="PRU00175"/>
    </source>
</evidence>
<dbReference type="PROSITE" id="PS50089">
    <property type="entry name" value="ZF_RING_2"/>
    <property type="match status" value="1"/>
</dbReference>
<dbReference type="PANTHER" id="PTHR45969">
    <property type="entry name" value="RING ZINC FINGER PROTEIN-RELATED"/>
    <property type="match status" value="1"/>
</dbReference>
<reference evidence="8" key="1">
    <citation type="submission" date="2020-07" db="EMBL/GenBank/DDBJ databases">
        <title>Genome sequence and genetic diversity analysis of an under-domesticated orphan crop, white fonio (Digitaria exilis).</title>
        <authorList>
            <person name="Bennetzen J.L."/>
            <person name="Chen S."/>
            <person name="Ma X."/>
            <person name="Wang X."/>
            <person name="Yssel A.E.J."/>
            <person name="Chaluvadi S.R."/>
            <person name="Johnson M."/>
            <person name="Gangashetty P."/>
            <person name="Hamidou F."/>
            <person name="Sanogo M.D."/>
            <person name="Zwaenepoel A."/>
            <person name="Wallace J."/>
            <person name="Van De Peer Y."/>
            <person name="Van Deynze A."/>
        </authorList>
    </citation>
    <scope>NUCLEOTIDE SEQUENCE</scope>
    <source>
        <tissue evidence="8">Leaves</tissue>
    </source>
</reference>
<keyword evidence="2 4" id="KW-0863">Zinc-finger</keyword>
<dbReference type="GO" id="GO:0016567">
    <property type="term" value="P:protein ubiquitination"/>
    <property type="evidence" value="ECO:0007669"/>
    <property type="project" value="TreeGrafter"/>
</dbReference>
<accession>A0A835C1X1</accession>
<evidence type="ECO:0000313" key="8">
    <source>
        <dbReference type="EMBL" id="KAF8715164.1"/>
    </source>
</evidence>
<dbReference type="OrthoDB" id="673602at2759"/>
<protein>
    <recommendedName>
        <fullName evidence="7">RING-type domain-containing protein</fullName>
    </recommendedName>
</protein>
<dbReference type="InterPro" id="IPR013083">
    <property type="entry name" value="Znf_RING/FYVE/PHD"/>
</dbReference>
<evidence type="ECO:0000256" key="3">
    <source>
        <dbReference type="ARBA" id="ARBA00022833"/>
    </source>
</evidence>
<dbReference type="AlphaFoldDB" id="A0A835C1X1"/>
<proteinExistence type="predicted"/>
<evidence type="ECO:0000256" key="1">
    <source>
        <dbReference type="ARBA" id="ARBA00022723"/>
    </source>
</evidence>
<dbReference type="Pfam" id="PF13639">
    <property type="entry name" value="zf-RING_2"/>
    <property type="match status" value="1"/>
</dbReference>
<dbReference type="InterPro" id="IPR001841">
    <property type="entry name" value="Znf_RING"/>
</dbReference>
<evidence type="ECO:0000259" key="7">
    <source>
        <dbReference type="PROSITE" id="PS50089"/>
    </source>
</evidence>
<keyword evidence="6" id="KW-0472">Membrane</keyword>
<dbReference type="EMBL" id="JACEFO010001734">
    <property type="protein sequence ID" value="KAF8715164.1"/>
    <property type="molecule type" value="Genomic_DNA"/>
</dbReference>
<keyword evidence="6" id="KW-1133">Transmembrane helix</keyword>
<feature type="transmembrane region" description="Helical" evidence="6">
    <location>
        <begin position="12"/>
        <end position="35"/>
    </location>
</feature>
<evidence type="ECO:0000256" key="6">
    <source>
        <dbReference type="SAM" id="Phobius"/>
    </source>
</evidence>
<feature type="region of interest" description="Disordered" evidence="5">
    <location>
        <begin position="128"/>
        <end position="167"/>
    </location>
</feature>
<evidence type="ECO:0000256" key="5">
    <source>
        <dbReference type="SAM" id="MobiDB-lite"/>
    </source>
</evidence>
<feature type="domain" description="RING-type" evidence="7">
    <location>
        <begin position="69"/>
        <end position="118"/>
    </location>
</feature>
<dbReference type="SUPFAM" id="SSF57850">
    <property type="entry name" value="RING/U-box"/>
    <property type="match status" value="1"/>
</dbReference>
<gene>
    <name evidence="8" type="ORF">HU200_027719</name>
</gene>
<keyword evidence="6" id="KW-0812">Transmembrane</keyword>
<keyword evidence="1" id="KW-0479">Metal-binding</keyword>
<evidence type="ECO:0000256" key="2">
    <source>
        <dbReference type="ARBA" id="ARBA00022771"/>
    </source>
</evidence>
<dbReference type="GO" id="GO:0008270">
    <property type="term" value="F:zinc ion binding"/>
    <property type="evidence" value="ECO:0007669"/>
    <property type="project" value="UniProtKB-KW"/>
</dbReference>